<dbReference type="GO" id="GO:0005874">
    <property type="term" value="C:microtubule"/>
    <property type="evidence" value="ECO:0007669"/>
    <property type="project" value="TreeGrafter"/>
</dbReference>
<dbReference type="GO" id="GO:0005739">
    <property type="term" value="C:mitochondrion"/>
    <property type="evidence" value="ECO:0007669"/>
    <property type="project" value="TreeGrafter"/>
</dbReference>
<name>A0A6A4VF01_AMPAM</name>
<dbReference type="PROSITE" id="PS51388">
    <property type="entry name" value="GED"/>
    <property type="match status" value="1"/>
</dbReference>
<dbReference type="OrthoDB" id="2285229at2759"/>
<comment type="caution">
    <text evidence="3">The sequence shown here is derived from an EMBL/GenBank/DDBJ whole genome shotgun (WGS) entry which is preliminary data.</text>
</comment>
<organism evidence="3 4">
    <name type="scientific">Amphibalanus amphitrite</name>
    <name type="common">Striped barnacle</name>
    <name type="synonym">Balanus amphitrite</name>
    <dbReference type="NCBI Taxonomy" id="1232801"/>
    <lineage>
        <taxon>Eukaryota</taxon>
        <taxon>Metazoa</taxon>
        <taxon>Ecdysozoa</taxon>
        <taxon>Arthropoda</taxon>
        <taxon>Crustacea</taxon>
        <taxon>Multicrustacea</taxon>
        <taxon>Cirripedia</taxon>
        <taxon>Thoracica</taxon>
        <taxon>Thoracicalcarea</taxon>
        <taxon>Balanomorpha</taxon>
        <taxon>Balanoidea</taxon>
        <taxon>Balanidae</taxon>
        <taxon>Amphibalaninae</taxon>
        <taxon>Amphibalanus</taxon>
    </lineage>
</organism>
<evidence type="ECO:0000256" key="1">
    <source>
        <dbReference type="SAM" id="MobiDB-lite"/>
    </source>
</evidence>
<keyword evidence="4" id="KW-1185">Reference proteome</keyword>
<dbReference type="PANTHER" id="PTHR11566">
    <property type="entry name" value="DYNAMIN"/>
    <property type="match status" value="1"/>
</dbReference>
<gene>
    <name evidence="3" type="primary">dnm1l</name>
    <name evidence="3" type="ORF">FJT64_012685</name>
</gene>
<dbReference type="GO" id="GO:0003924">
    <property type="term" value="F:GTPase activity"/>
    <property type="evidence" value="ECO:0007669"/>
    <property type="project" value="InterPro"/>
</dbReference>
<dbReference type="PANTHER" id="PTHR11566:SF21">
    <property type="entry name" value="DYNAMIN RELATED PROTEIN 1, ISOFORM A"/>
    <property type="match status" value="1"/>
</dbReference>
<evidence type="ECO:0000313" key="3">
    <source>
        <dbReference type="EMBL" id="KAF0288968.1"/>
    </source>
</evidence>
<feature type="domain" description="GED" evidence="2">
    <location>
        <begin position="167"/>
        <end position="258"/>
    </location>
</feature>
<dbReference type="GO" id="GO:0006897">
    <property type="term" value="P:endocytosis"/>
    <property type="evidence" value="ECO:0007669"/>
    <property type="project" value="TreeGrafter"/>
</dbReference>
<dbReference type="GO" id="GO:0005525">
    <property type="term" value="F:GTP binding"/>
    <property type="evidence" value="ECO:0007669"/>
    <property type="project" value="InterPro"/>
</dbReference>
<dbReference type="GO" id="GO:0008017">
    <property type="term" value="F:microtubule binding"/>
    <property type="evidence" value="ECO:0007669"/>
    <property type="project" value="TreeGrafter"/>
</dbReference>
<evidence type="ECO:0000313" key="4">
    <source>
        <dbReference type="Proteomes" id="UP000440578"/>
    </source>
</evidence>
<dbReference type="GO" id="GO:0000266">
    <property type="term" value="P:mitochondrial fission"/>
    <property type="evidence" value="ECO:0007669"/>
    <property type="project" value="TreeGrafter"/>
</dbReference>
<dbReference type="GO" id="GO:0048312">
    <property type="term" value="P:intracellular distribution of mitochondria"/>
    <property type="evidence" value="ECO:0007669"/>
    <property type="project" value="TreeGrafter"/>
</dbReference>
<accession>A0A6A4VF01</accession>
<dbReference type="Pfam" id="PF02212">
    <property type="entry name" value="GED"/>
    <property type="match status" value="1"/>
</dbReference>
<dbReference type="InterPro" id="IPR003130">
    <property type="entry name" value="GED"/>
</dbReference>
<dbReference type="Proteomes" id="UP000440578">
    <property type="component" value="Unassembled WGS sequence"/>
</dbReference>
<reference evidence="3 4" key="1">
    <citation type="submission" date="2019-07" db="EMBL/GenBank/DDBJ databases">
        <title>Draft genome assembly of a fouling barnacle, Amphibalanus amphitrite (Darwin, 1854): The first reference genome for Thecostraca.</title>
        <authorList>
            <person name="Kim W."/>
        </authorList>
    </citation>
    <scope>NUCLEOTIDE SEQUENCE [LARGE SCALE GENOMIC DNA]</scope>
    <source>
        <strain evidence="3">SNU_AA5</strain>
        <tissue evidence="3">Soma without cirri and trophi</tissue>
    </source>
</reference>
<dbReference type="GO" id="GO:0016559">
    <property type="term" value="P:peroxisome fission"/>
    <property type="evidence" value="ECO:0007669"/>
    <property type="project" value="TreeGrafter"/>
</dbReference>
<dbReference type="EMBL" id="VIIS01002070">
    <property type="protein sequence ID" value="KAF0288968.1"/>
    <property type="molecule type" value="Genomic_DNA"/>
</dbReference>
<proteinExistence type="predicted"/>
<protein>
    <submittedName>
        <fullName evidence="3">Dynamin-1-like protein</fullName>
    </submittedName>
</protein>
<dbReference type="InterPro" id="IPR020850">
    <property type="entry name" value="GED_dom"/>
</dbReference>
<feature type="region of interest" description="Disordered" evidence="1">
    <location>
        <begin position="81"/>
        <end position="163"/>
    </location>
</feature>
<dbReference type="AlphaFoldDB" id="A0A6A4VF01"/>
<sequence length="259" mass="29170">MQRIIQHCGTEVQQEMLRFPKLHERIVDVVTQLLRVRLPPTNQMVENLVQIELSYINTKHPDFHKDAALVSSLIKNAEEDHGRLASGRHRGQRPPPPPGAQVPMIKSAEDEPQPRNRIGQGRGDGAATANGAAPSTPAGTPGKPVNLLPEVPSQPGRKLSEREQRDCEVIERLIKSYFYIVRKSIQDTVPKAIMHFLVNYVKDNVQSELVSKLYSPSEIDTLLSESPHIAQRRRESAEMLRALQRASTIISEVRETHVW</sequence>
<dbReference type="SMART" id="SM00302">
    <property type="entry name" value="GED"/>
    <property type="match status" value="1"/>
</dbReference>
<dbReference type="InterPro" id="IPR000375">
    <property type="entry name" value="Dynamin_stalk"/>
</dbReference>
<dbReference type="Pfam" id="PF01031">
    <property type="entry name" value="Dynamin_M"/>
    <property type="match status" value="1"/>
</dbReference>
<evidence type="ECO:0000259" key="2">
    <source>
        <dbReference type="PROSITE" id="PS51388"/>
    </source>
</evidence>
<dbReference type="Gene3D" id="1.20.120.1240">
    <property type="entry name" value="Dynamin, middle domain"/>
    <property type="match status" value="1"/>
</dbReference>
<dbReference type="InterPro" id="IPR022812">
    <property type="entry name" value="Dynamin"/>
</dbReference>
<dbReference type="GO" id="GO:0016020">
    <property type="term" value="C:membrane"/>
    <property type="evidence" value="ECO:0007669"/>
    <property type="project" value="TreeGrafter"/>
</dbReference>